<accession>A0A286G866</accession>
<dbReference type="EMBL" id="OCNH01000003">
    <property type="protein sequence ID" value="SOD91740.1"/>
    <property type="molecule type" value="Genomic_DNA"/>
</dbReference>
<gene>
    <name evidence="2" type="ORF">SAMN06269250_3616</name>
</gene>
<proteinExistence type="predicted"/>
<organism evidence="2 3">
    <name type="scientific">Spirosoma fluviale</name>
    <dbReference type="NCBI Taxonomy" id="1597977"/>
    <lineage>
        <taxon>Bacteria</taxon>
        <taxon>Pseudomonadati</taxon>
        <taxon>Bacteroidota</taxon>
        <taxon>Cytophagia</taxon>
        <taxon>Cytophagales</taxon>
        <taxon>Cytophagaceae</taxon>
        <taxon>Spirosoma</taxon>
    </lineage>
</organism>
<keyword evidence="1" id="KW-0812">Transmembrane</keyword>
<feature type="transmembrane region" description="Helical" evidence="1">
    <location>
        <begin position="243"/>
        <end position="265"/>
    </location>
</feature>
<dbReference type="PROSITE" id="PS51257">
    <property type="entry name" value="PROKAR_LIPOPROTEIN"/>
    <property type="match status" value="1"/>
</dbReference>
<dbReference type="RefSeq" id="WP_097127186.1">
    <property type="nucleotide sequence ID" value="NZ_OCNH01000003.1"/>
</dbReference>
<dbReference type="Proteomes" id="UP000219452">
    <property type="component" value="Unassembled WGS sequence"/>
</dbReference>
<keyword evidence="3" id="KW-1185">Reference proteome</keyword>
<keyword evidence="1" id="KW-0472">Membrane</keyword>
<protein>
    <submittedName>
        <fullName evidence="2">Uncharacterized protein</fullName>
    </submittedName>
</protein>
<evidence type="ECO:0000313" key="2">
    <source>
        <dbReference type="EMBL" id="SOD91740.1"/>
    </source>
</evidence>
<evidence type="ECO:0000256" key="1">
    <source>
        <dbReference type="SAM" id="Phobius"/>
    </source>
</evidence>
<keyword evidence="1" id="KW-1133">Transmembrane helix</keyword>
<evidence type="ECO:0000313" key="3">
    <source>
        <dbReference type="Proteomes" id="UP000219452"/>
    </source>
</evidence>
<reference evidence="3" key="1">
    <citation type="submission" date="2017-09" db="EMBL/GenBank/DDBJ databases">
        <authorList>
            <person name="Varghese N."/>
            <person name="Submissions S."/>
        </authorList>
    </citation>
    <scope>NUCLEOTIDE SEQUENCE [LARGE SCALE GENOMIC DNA]</scope>
    <source>
        <strain evidence="3">DSM 29961</strain>
    </source>
</reference>
<feature type="transmembrane region" description="Helical" evidence="1">
    <location>
        <begin position="277"/>
        <end position="298"/>
    </location>
</feature>
<name>A0A286G866_9BACT</name>
<dbReference type="AlphaFoldDB" id="A0A286G866"/>
<sequence length="326" mass="35126">MKNLRLYFLSKRKPFSIVERVSAFLFVLIALSCGRTNTGDIAPDSLLTAKQYSLVMSKALYSSMQLSNYNLKSTKADFISTVSKDENDVIRNTASSLSNNERFNNLFNSQPLANARSSASDIGSLNLDNIKTELNSPIISDNVRKKIIQFGGNLTSLKTKLNQNSSTDPNTVKFEVGQLVSNFEDDITKDASLSLDEKTKIFSFTIPLHDNLENVKQLLTGVNSGGRLAASARRCWLCNIVNVFVTVVVAVVVVAVAVIVIVAAAEILISGDITTSTSIAAGAFGAAVGAILGVVYVFTQDTCLHIVDYGQTVYPGTLVGFSVAQC</sequence>